<organism evidence="1">
    <name type="scientific">Rhizophora mucronata</name>
    <name type="common">Asiatic mangrove</name>
    <dbReference type="NCBI Taxonomy" id="61149"/>
    <lineage>
        <taxon>Eukaryota</taxon>
        <taxon>Viridiplantae</taxon>
        <taxon>Streptophyta</taxon>
        <taxon>Embryophyta</taxon>
        <taxon>Tracheophyta</taxon>
        <taxon>Spermatophyta</taxon>
        <taxon>Magnoliopsida</taxon>
        <taxon>eudicotyledons</taxon>
        <taxon>Gunneridae</taxon>
        <taxon>Pentapetalae</taxon>
        <taxon>rosids</taxon>
        <taxon>fabids</taxon>
        <taxon>Malpighiales</taxon>
        <taxon>Rhizophoraceae</taxon>
        <taxon>Rhizophora</taxon>
    </lineage>
</organism>
<name>A0A2P2N3Y5_RHIMU</name>
<dbReference type="AlphaFoldDB" id="A0A2P2N3Y5"/>
<sequence>MTLNRIQVILFYYFRCHLNKLINHYLLMGESEKEQYGLHTFLIMITTPSNKTCNPESKNF</sequence>
<accession>A0A2P2N3Y5</accession>
<evidence type="ECO:0000313" key="1">
    <source>
        <dbReference type="EMBL" id="MBX37185.1"/>
    </source>
</evidence>
<protein>
    <submittedName>
        <fullName evidence="1">Uncharacterized protein</fullName>
    </submittedName>
</protein>
<proteinExistence type="predicted"/>
<reference evidence="1" key="1">
    <citation type="submission" date="2018-02" db="EMBL/GenBank/DDBJ databases">
        <title>Rhizophora mucronata_Transcriptome.</title>
        <authorList>
            <person name="Meera S.P."/>
            <person name="Sreeshan A."/>
            <person name="Augustine A."/>
        </authorList>
    </citation>
    <scope>NUCLEOTIDE SEQUENCE</scope>
    <source>
        <tissue evidence="1">Leaf</tissue>
    </source>
</reference>
<dbReference type="EMBL" id="GGEC01056701">
    <property type="protein sequence ID" value="MBX37185.1"/>
    <property type="molecule type" value="Transcribed_RNA"/>
</dbReference>